<name>A0A345YIL3_9SPHN</name>
<dbReference type="KEGG" id="err:DVR09_15020"/>
<accession>A0A345YIL3</accession>
<reference evidence="1 2" key="1">
    <citation type="submission" date="2018-07" db="EMBL/GenBank/DDBJ databases">
        <title>Genome sequence of Erythrobacter strain YH-07, an antagonistic bacterium isolated from Yellow Sea.</title>
        <authorList>
            <person name="Tang T."/>
            <person name="Liu Q."/>
            <person name="Sun X."/>
        </authorList>
    </citation>
    <scope>NUCLEOTIDE SEQUENCE [LARGE SCALE GENOMIC DNA]</scope>
    <source>
        <strain evidence="1 2">YH-07</strain>
        <plasmid evidence="1 2">unnamed</plasmid>
    </source>
</reference>
<evidence type="ECO:0000313" key="1">
    <source>
        <dbReference type="EMBL" id="AXK43765.1"/>
    </source>
</evidence>
<dbReference type="OrthoDB" id="7205350at2"/>
<dbReference type="EMBL" id="CP031358">
    <property type="protein sequence ID" value="AXK43765.1"/>
    <property type="molecule type" value="Genomic_DNA"/>
</dbReference>
<dbReference type="Proteomes" id="UP000254508">
    <property type="component" value="Plasmid unnamed"/>
</dbReference>
<keyword evidence="1" id="KW-0614">Plasmid</keyword>
<organism evidence="1 2">
    <name type="scientific">Erythrobacter aureus</name>
    <dbReference type="NCBI Taxonomy" id="2182384"/>
    <lineage>
        <taxon>Bacteria</taxon>
        <taxon>Pseudomonadati</taxon>
        <taxon>Pseudomonadota</taxon>
        <taxon>Alphaproteobacteria</taxon>
        <taxon>Sphingomonadales</taxon>
        <taxon>Erythrobacteraceae</taxon>
        <taxon>Erythrobacter/Porphyrobacter group</taxon>
        <taxon>Erythrobacter</taxon>
    </lineage>
</organism>
<keyword evidence="2" id="KW-1185">Reference proteome</keyword>
<proteinExistence type="predicted"/>
<gene>
    <name evidence="1" type="ORF">DVR09_15020</name>
</gene>
<sequence>MSQTPTSRRVIVRAPITMSIGPVPESVQSTEQFLTFGIANLQAILKDKGITAKVDADQIIATVVDGSDKAETFTANGLKMLDERAYRVQTNGDAHNLEFSTDTGNTFNVVGTFSDETLANAIGTAWVDGRVESVG</sequence>
<geneLocation type="plasmid" evidence="1 2">
    <name>unnamed</name>
</geneLocation>
<dbReference type="AlphaFoldDB" id="A0A345YIL3"/>
<dbReference type="RefSeq" id="WP_115418078.1">
    <property type="nucleotide sequence ID" value="NZ_CP031358.1"/>
</dbReference>
<evidence type="ECO:0000313" key="2">
    <source>
        <dbReference type="Proteomes" id="UP000254508"/>
    </source>
</evidence>
<protein>
    <submittedName>
        <fullName evidence="1">Uncharacterized protein</fullName>
    </submittedName>
</protein>